<comment type="caution">
    <text evidence="6">The sequence shown here is derived from an EMBL/GenBank/DDBJ whole genome shotgun (WGS) entry which is preliminary data.</text>
</comment>
<evidence type="ECO:0000313" key="7">
    <source>
        <dbReference type="Proteomes" id="UP001455088"/>
    </source>
</evidence>
<evidence type="ECO:0000313" key="6">
    <source>
        <dbReference type="EMBL" id="MEL3955406.1"/>
    </source>
</evidence>
<accession>A0ABU9JRE0</accession>
<dbReference type="InterPro" id="IPR002941">
    <property type="entry name" value="DNA_methylase_N4/N6"/>
</dbReference>
<protein>
    <recommendedName>
        <fullName evidence="4">Methyltransferase</fullName>
        <ecNumber evidence="4">2.1.1.-</ecNumber>
    </recommendedName>
</protein>
<dbReference type="RefSeq" id="WP_341987657.1">
    <property type="nucleotide sequence ID" value="NZ_JBBYHY010000011.1"/>
</dbReference>
<dbReference type="EC" id="2.1.1.-" evidence="4"/>
<dbReference type="InterPro" id="IPR002052">
    <property type="entry name" value="DNA_methylase_N6_adenine_CS"/>
</dbReference>
<feature type="domain" description="DNA methylase N-4/N-6" evidence="5">
    <location>
        <begin position="19"/>
        <end position="380"/>
    </location>
</feature>
<dbReference type="SUPFAM" id="SSF53335">
    <property type="entry name" value="S-adenosyl-L-methionine-dependent methyltransferases"/>
    <property type="match status" value="1"/>
</dbReference>
<evidence type="ECO:0000256" key="1">
    <source>
        <dbReference type="ARBA" id="ARBA00006594"/>
    </source>
</evidence>
<dbReference type="GO" id="GO:0032259">
    <property type="term" value="P:methylation"/>
    <property type="evidence" value="ECO:0007669"/>
    <property type="project" value="UniProtKB-KW"/>
</dbReference>
<comment type="similarity">
    <text evidence="1 4">Belongs to the N(4)/N(6)-methyltransferase family.</text>
</comment>
<name>A0ABU9JRE0_9GAMM</name>
<keyword evidence="3 6" id="KW-0808">Transferase</keyword>
<keyword evidence="2 6" id="KW-0489">Methyltransferase</keyword>
<proteinExistence type="inferred from homology"/>
<dbReference type="Gene3D" id="3.40.50.150">
    <property type="entry name" value="Vaccinia Virus protein VP39"/>
    <property type="match status" value="1"/>
</dbReference>
<dbReference type="EMBL" id="JBBYHY010000011">
    <property type="protein sequence ID" value="MEL3955406.1"/>
    <property type="molecule type" value="Genomic_DNA"/>
</dbReference>
<dbReference type="Proteomes" id="UP001455088">
    <property type="component" value="Unassembled WGS sequence"/>
</dbReference>
<evidence type="ECO:0000256" key="4">
    <source>
        <dbReference type="RuleBase" id="RU362026"/>
    </source>
</evidence>
<evidence type="ECO:0000256" key="3">
    <source>
        <dbReference type="ARBA" id="ARBA00022679"/>
    </source>
</evidence>
<dbReference type="PROSITE" id="PS00092">
    <property type="entry name" value="N6_MTASE"/>
    <property type="match status" value="1"/>
</dbReference>
<dbReference type="Pfam" id="PF01555">
    <property type="entry name" value="N6_N4_Mtase"/>
    <property type="match status" value="1"/>
</dbReference>
<dbReference type="PRINTS" id="PR00508">
    <property type="entry name" value="S21N4MTFRASE"/>
</dbReference>
<organism evidence="6 7">
    <name type="scientific">Stenotrophomonas bentonitica</name>
    <dbReference type="NCBI Taxonomy" id="1450134"/>
    <lineage>
        <taxon>Bacteria</taxon>
        <taxon>Pseudomonadati</taxon>
        <taxon>Pseudomonadota</taxon>
        <taxon>Gammaproteobacteria</taxon>
        <taxon>Lysobacterales</taxon>
        <taxon>Lysobacteraceae</taxon>
        <taxon>Stenotrophomonas</taxon>
    </lineage>
</organism>
<evidence type="ECO:0000259" key="5">
    <source>
        <dbReference type="Pfam" id="PF01555"/>
    </source>
</evidence>
<evidence type="ECO:0000256" key="2">
    <source>
        <dbReference type="ARBA" id="ARBA00022603"/>
    </source>
</evidence>
<dbReference type="InterPro" id="IPR001091">
    <property type="entry name" value="RM_Methyltransferase"/>
</dbReference>
<gene>
    <name evidence="6" type="ORF">AAE039_17755</name>
</gene>
<dbReference type="InterPro" id="IPR029063">
    <property type="entry name" value="SAM-dependent_MTases_sf"/>
</dbReference>
<reference evidence="6 7" key="1">
    <citation type="submission" date="2024-04" db="EMBL/GenBank/DDBJ databases">
        <title>Bacterial endophytes with biocontrol capabilities against important plant pathogens.</title>
        <authorList>
            <person name="Alayande K.A."/>
        </authorList>
    </citation>
    <scope>NUCLEOTIDE SEQUENCE [LARGE SCALE GENOMIC DNA]</scope>
    <source>
        <strain evidence="6 7">KV22</strain>
    </source>
</reference>
<dbReference type="GO" id="GO:0008168">
    <property type="term" value="F:methyltransferase activity"/>
    <property type="evidence" value="ECO:0007669"/>
    <property type="project" value="UniProtKB-KW"/>
</dbReference>
<keyword evidence="7" id="KW-1185">Reference proteome</keyword>
<sequence length="396" mass="42338">MIHVGDCLEVMRGMAPGSVDAIVTDPPYGLSFMGKRWDYDVPTTDIWAECLRVLKPGGHLLAFAGTRTQHRMAVRIEDAGFEIRDMIAWVYGSGFPKSHNGPWGGTALKPALEPITVARKPLAGTVASTWQEYGTAGLNIDCCRIATEDGLGGGDQNSAPKVGPEGWHRPWMQDEQAKAAHAERCNANVAKAEALGRWPANLIHDGSAEVLAAFPAAPGQKADLSEDEASPRISRVYEGGPLLRNGEASASSANHGSVGFKMRQGARRPDAGSAARFFYCAKATREDRNDGVESSPAPAVATGATMRDREEANWPARNGNHHPTVKPTELMRYLCRLVTPRGGLVLDPFTGSGSTGRAALMEGFQFIGIELDPVYAAIAEARIRSVQPGLALGEIA</sequence>